<proteinExistence type="inferred from homology"/>
<evidence type="ECO:0000256" key="5">
    <source>
        <dbReference type="ARBA" id="ARBA00023136"/>
    </source>
</evidence>
<evidence type="ECO:0000256" key="6">
    <source>
        <dbReference type="ARBA" id="ARBA00023237"/>
    </source>
</evidence>
<dbReference type="RefSeq" id="WP_190315510.1">
    <property type="nucleotide sequence ID" value="NZ_JACNYL010000006.1"/>
</dbReference>
<dbReference type="Gene3D" id="2.40.170.20">
    <property type="entry name" value="TonB-dependent receptor, beta-barrel domain"/>
    <property type="match status" value="1"/>
</dbReference>
<dbReference type="InterPro" id="IPR023996">
    <property type="entry name" value="TonB-dep_OMP_SusC/RagA"/>
</dbReference>
<dbReference type="Pfam" id="PF07660">
    <property type="entry name" value="STN"/>
    <property type="match status" value="1"/>
</dbReference>
<dbReference type="SUPFAM" id="SSF56935">
    <property type="entry name" value="Porins"/>
    <property type="match status" value="1"/>
</dbReference>
<gene>
    <name evidence="11" type="ORF">H8B21_19395</name>
</gene>
<dbReference type="Proteomes" id="UP000651112">
    <property type="component" value="Unassembled WGS sequence"/>
</dbReference>
<evidence type="ECO:0000256" key="4">
    <source>
        <dbReference type="ARBA" id="ARBA00022692"/>
    </source>
</evidence>
<protein>
    <submittedName>
        <fullName evidence="11">TonB-dependent receptor</fullName>
    </submittedName>
</protein>
<evidence type="ECO:0000256" key="7">
    <source>
        <dbReference type="PROSITE-ProRule" id="PRU01360"/>
    </source>
</evidence>
<accession>A0ABR7XXH8</accession>
<dbReference type="InterPro" id="IPR008969">
    <property type="entry name" value="CarboxyPept-like_regulatory"/>
</dbReference>
<evidence type="ECO:0000259" key="10">
    <source>
        <dbReference type="Pfam" id="PF07715"/>
    </source>
</evidence>
<dbReference type="InterPro" id="IPR011662">
    <property type="entry name" value="Secretin/TonB_short_N"/>
</dbReference>
<evidence type="ECO:0000256" key="8">
    <source>
        <dbReference type="SAM" id="SignalP"/>
    </source>
</evidence>
<feature type="signal peptide" evidence="8">
    <location>
        <begin position="1"/>
        <end position="17"/>
    </location>
</feature>
<comment type="subcellular location">
    <subcellularLocation>
        <location evidence="1 7">Cell outer membrane</location>
        <topology evidence="1 7">Multi-pass membrane protein</topology>
    </subcellularLocation>
</comment>
<evidence type="ECO:0000259" key="9">
    <source>
        <dbReference type="Pfam" id="PF07660"/>
    </source>
</evidence>
<dbReference type="Pfam" id="PF07715">
    <property type="entry name" value="Plug"/>
    <property type="match status" value="1"/>
</dbReference>
<feature type="domain" description="Secretin/TonB short N-terminal" evidence="9">
    <location>
        <begin position="47"/>
        <end position="96"/>
    </location>
</feature>
<dbReference type="InterPro" id="IPR023997">
    <property type="entry name" value="TonB-dep_OMP_SusC/RagA_CS"/>
</dbReference>
<dbReference type="InterPro" id="IPR036942">
    <property type="entry name" value="Beta-barrel_TonB_sf"/>
</dbReference>
<keyword evidence="5 7" id="KW-0472">Membrane</keyword>
<comment type="similarity">
    <text evidence="7">Belongs to the TonB-dependent receptor family.</text>
</comment>
<evidence type="ECO:0000313" key="11">
    <source>
        <dbReference type="EMBL" id="MBD1423732.1"/>
    </source>
</evidence>
<keyword evidence="3 7" id="KW-1134">Transmembrane beta strand</keyword>
<dbReference type="InterPro" id="IPR012910">
    <property type="entry name" value="Plug_dom"/>
</dbReference>
<dbReference type="NCBIfam" id="TIGR04057">
    <property type="entry name" value="SusC_RagA_signa"/>
    <property type="match status" value="1"/>
</dbReference>
<dbReference type="Gene3D" id="2.170.130.10">
    <property type="entry name" value="TonB-dependent receptor, plug domain"/>
    <property type="match status" value="1"/>
</dbReference>
<comment type="caution">
    <text evidence="11">The sequence shown here is derived from an EMBL/GenBank/DDBJ whole genome shotgun (WGS) entry which is preliminary data.</text>
</comment>
<dbReference type="EMBL" id="JACNYL010000006">
    <property type="protein sequence ID" value="MBD1423732.1"/>
    <property type="molecule type" value="Genomic_DNA"/>
</dbReference>
<name>A0ABR7XXH8_9SPHI</name>
<evidence type="ECO:0000256" key="2">
    <source>
        <dbReference type="ARBA" id="ARBA00022448"/>
    </source>
</evidence>
<dbReference type="InterPro" id="IPR039426">
    <property type="entry name" value="TonB-dep_rcpt-like"/>
</dbReference>
<evidence type="ECO:0000313" key="12">
    <source>
        <dbReference type="Proteomes" id="UP000651112"/>
    </source>
</evidence>
<dbReference type="SUPFAM" id="SSF49464">
    <property type="entry name" value="Carboxypeptidase regulatory domain-like"/>
    <property type="match status" value="1"/>
</dbReference>
<reference evidence="11 12" key="1">
    <citation type="submission" date="2020-08" db="EMBL/GenBank/DDBJ databases">
        <title>Sphingobacterium sp. DN00404 isolated from aquaculture water.</title>
        <authorList>
            <person name="Zhang M."/>
        </authorList>
    </citation>
    <scope>NUCLEOTIDE SEQUENCE [LARGE SCALE GENOMIC DNA]</scope>
    <source>
        <strain evidence="11 12">KCTC 42746</strain>
    </source>
</reference>
<feature type="domain" description="TonB-dependent receptor plug" evidence="10">
    <location>
        <begin position="207"/>
        <end position="314"/>
    </location>
</feature>
<keyword evidence="6 7" id="KW-0998">Cell outer membrane</keyword>
<feature type="chain" id="PRO_5047445481" evidence="8">
    <location>
        <begin position="18"/>
        <end position="1102"/>
    </location>
</feature>
<sequence length="1102" mass="122385">MKLIPLLLLSTCLHLSATSVSQTITLRAKNKPITAIFEQIEKQSGHNIIYNDRFVDAKTVVSIHVQDKPLAEVLSMLLSPRSLSFIIKDKTIAIRQAEKARSDRRIISTSAARQQRTVQGTVTGASGNPLEGATVQVKQTGRATMSNAAGAYEIQVPEGAVTLAFSLIGYQPQEQVVGDRTTVHATLTEAIGDLDEVVVIGYGTQRKSSLTAAVSTVKMEDIRNIPRPNILQSLAGRVPGVTVAESNGEPGSSPEILVRGIGTIEGNNNGPLVLVDGSPATNLSSIAPADIESISVLKDAAAAAIYGSRAANGVLLVTTKRGGEMDRAVIEFNSYAGIQTPTRFPKTVTSYEFATLVNEAMFNENKAPIYNENDLRLFREGTDPVMHANTNWLEEVTDKHVPIVNNYLSASGNSAIGQYFLSGEYMHQKGSIKHIDHYNRVNLRGNITSKISDKLQLQMLTSYQHTTRDAAGVMNIFSNALRNSPTAAVRYPNGYYGGAMFANGNYLWRVGNQVQVIENYGPIDDIRSNYTVNGNLEYKPVAGLTLKGMAVYHAGHDTYSAYQPKMETYDFFERTVEVGRNSLTENWSKRNKYDLQATATYEKRFGAHYLNLLGGYSQESFREDRITAYRADFINDELHELSAGDAATQTNGGGADHWAFMSGFGRLSYNFDERYLFELTGRYDGSSRLAAGNRWDFFPSVSAGWNIRNESFMQHVGWLDLLKLRASVGQLGNAEKLGFYEPYPRLSVGPYYSFNDTQVLGVLYGNPANPNLSWETSTTYNLGLDASIKNGLFGFEFDLWEKRTDDILLTVPVSNIIGLPQAHMTTNAGKVGSHGFDLVLTHNHFINDDFSYNAAFTISGWRSWVIDLQDRATPFSSTYRPNGDLGDYYGYQTMGIINTEEQLANYRNLDGVPPQIGLGDLMYKDQNGDGKLDYMDQVRIGNRYVKTQFGLNLGFRYKTFDLAVLLQGAGNTDRVWDGYVRNALMNFNSPLALHLDRWSPENPNANALVPRLLQNFAHNRENSDWWIKSGSYLRLKNVQVGYSLPTNALSKIKIQGLRAYLAATNLFTYAPNYVDGFDPERDIFDQWYPNYTVVSLGLNLRL</sequence>
<dbReference type="InterPro" id="IPR037066">
    <property type="entry name" value="Plug_dom_sf"/>
</dbReference>
<evidence type="ECO:0000256" key="1">
    <source>
        <dbReference type="ARBA" id="ARBA00004571"/>
    </source>
</evidence>
<keyword evidence="4 7" id="KW-0812">Transmembrane</keyword>
<dbReference type="PROSITE" id="PS52016">
    <property type="entry name" value="TONB_DEPENDENT_REC_3"/>
    <property type="match status" value="1"/>
</dbReference>
<dbReference type="NCBIfam" id="TIGR04056">
    <property type="entry name" value="OMP_RagA_SusC"/>
    <property type="match status" value="1"/>
</dbReference>
<organism evidence="11 12">
    <name type="scientific">Sphingobacterium chuzhouense</name>
    <dbReference type="NCBI Taxonomy" id="1742264"/>
    <lineage>
        <taxon>Bacteria</taxon>
        <taxon>Pseudomonadati</taxon>
        <taxon>Bacteroidota</taxon>
        <taxon>Sphingobacteriia</taxon>
        <taxon>Sphingobacteriales</taxon>
        <taxon>Sphingobacteriaceae</taxon>
        <taxon>Sphingobacterium</taxon>
    </lineage>
</organism>
<keyword evidence="8" id="KW-0732">Signal</keyword>
<dbReference type="Gene3D" id="2.60.40.1120">
    <property type="entry name" value="Carboxypeptidase-like, regulatory domain"/>
    <property type="match status" value="1"/>
</dbReference>
<keyword evidence="2 7" id="KW-0813">Transport</keyword>
<dbReference type="Pfam" id="PF13715">
    <property type="entry name" value="CarbopepD_reg_2"/>
    <property type="match status" value="1"/>
</dbReference>
<keyword evidence="11" id="KW-0675">Receptor</keyword>
<keyword evidence="12" id="KW-1185">Reference proteome</keyword>
<evidence type="ECO:0000256" key="3">
    <source>
        <dbReference type="ARBA" id="ARBA00022452"/>
    </source>
</evidence>